<gene>
    <name evidence="13" type="primary">gyrA_1</name>
    <name evidence="9" type="synonym">gyrA</name>
    <name evidence="12" type="ORF">BJL90_05590</name>
    <name evidence="13" type="ORF">CLFO_00070</name>
</gene>
<evidence type="ECO:0000259" key="11">
    <source>
        <dbReference type="PROSITE" id="PS52040"/>
    </source>
</evidence>
<dbReference type="EMBL" id="CP017603">
    <property type="protein sequence ID" value="AOY75422.1"/>
    <property type="molecule type" value="Genomic_DNA"/>
</dbReference>
<evidence type="ECO:0000313" key="14">
    <source>
        <dbReference type="Proteomes" id="UP000177894"/>
    </source>
</evidence>
<dbReference type="GO" id="GO:0005694">
    <property type="term" value="C:chromosome"/>
    <property type="evidence" value="ECO:0007669"/>
    <property type="project" value="InterPro"/>
</dbReference>
<dbReference type="GO" id="GO:0006261">
    <property type="term" value="P:DNA-templated DNA replication"/>
    <property type="evidence" value="ECO:0007669"/>
    <property type="project" value="UniProtKB-UniRule"/>
</dbReference>
<accession>A0AAC9RK38</accession>
<evidence type="ECO:0000256" key="7">
    <source>
        <dbReference type="ARBA" id="ARBA00023125"/>
    </source>
</evidence>
<comment type="similarity">
    <text evidence="2 9">Belongs to the type II topoisomerase GyrA/ParC subunit family.</text>
</comment>
<dbReference type="FunFam" id="3.90.199.10:FF:000001">
    <property type="entry name" value="DNA gyrase subunit A"/>
    <property type="match status" value="1"/>
</dbReference>
<feature type="active site" description="O-(5'-phospho-DNA)-tyrosine intermediate" evidence="9 10">
    <location>
        <position position="122"/>
    </location>
</feature>
<evidence type="ECO:0000256" key="9">
    <source>
        <dbReference type="HAMAP-Rule" id="MF_01897"/>
    </source>
</evidence>
<dbReference type="SMART" id="SM00434">
    <property type="entry name" value="TOP4c"/>
    <property type="match status" value="1"/>
</dbReference>
<dbReference type="GO" id="GO:0034335">
    <property type="term" value="F:DNA negative supercoiling activity"/>
    <property type="evidence" value="ECO:0007669"/>
    <property type="project" value="UniProtKB-ARBA"/>
</dbReference>
<comment type="subcellular location">
    <subcellularLocation>
        <location evidence="9">Cytoplasm</location>
    </subcellularLocation>
</comment>
<dbReference type="FunFam" id="1.10.268.10:FF:000001">
    <property type="entry name" value="DNA gyrase subunit A"/>
    <property type="match status" value="1"/>
</dbReference>
<keyword evidence="14" id="KW-1185">Reference proteome</keyword>
<dbReference type="Pfam" id="PF03989">
    <property type="entry name" value="DNA_gyraseA_C"/>
    <property type="match status" value="6"/>
</dbReference>
<evidence type="ECO:0000256" key="10">
    <source>
        <dbReference type="PROSITE-ProRule" id="PRU01384"/>
    </source>
</evidence>
<dbReference type="PANTHER" id="PTHR43493:SF5">
    <property type="entry name" value="DNA GYRASE SUBUNIT A, CHLOROPLASTIC_MITOCHONDRIAL"/>
    <property type="match status" value="1"/>
</dbReference>
<comment type="subunit">
    <text evidence="9">Heterotetramer, composed of two GyrA and two GyrB chains. In the heterotetramer, GyrA contains the active site tyrosine that forms a transient covalent intermediate with DNA, while GyrB binds cofactors and catalyzes ATP hydrolysis.</text>
</comment>
<dbReference type="EMBL" id="CP020559">
    <property type="protein sequence ID" value="ARE85700.1"/>
    <property type="molecule type" value="Genomic_DNA"/>
</dbReference>
<sequence>MTEENNKIVPISIADEMKKSYIDYAMSVIVGRALPDVRDGLKPVHRRILYAMSELNLTPDKPHRKSARIVGDVLGKYHPHGDSAVYDAMVRLAQDFSTRYLLVDGHGNFGSVDGDSAAAMRYTEAKLSKIAMEMIRDIQKETVDFIPNFDETIDEPAVLPSKFPNLLVNGSNGIAVGMATSIPPHNLGEVIDGVITLIDEPEAGIEKIMGDVKGPDFPTGAYILGKEGIKEAYRTGRGRVRVRAKAKIEEAQKGKQQIVVTEIPYQVNKSRLIEKIADLVRDKKIEGISDLRDESDRTGMRIVIELKRDTNANVVLNKLYKHSQMEDTFSIIMIALVDGQPRVLNIKEILSHYIEHQKDIIIRRTKFDLSKAEAKAHILEGLKIALDHIDEVISIIRTSKNDQIAKDTLMERFHLSDKQAQAILDMRLRRLTGLEREKIEEEYEATMKLILELREILNSEQLVLNIIKEELLEIKEKYNDDRRTQIIFDPEEINIEDMIEEEDVVITLTHFGYIKRLPIDTYKSQKRGGKGISAVTTREEDFVEKLITTSTHDCLLFFTNKGKAYKLNVYEIPEAKRQAKGTAIVNLLQLAPDEQIAATIPVGREWGSQYLIMATKKGIIKKTQLNQFENTRKSGLIAISIREDDELISVRLTDTGHEVMMITAKGMAIRFKEEEVRDMGRSAMGVKGITLSEEDEVVGMDIIEDNKDLLVVSYKGFGKRTDLKQYRLQSRGGKGIKTYNTTEKTGLLVGAKIVTDKDEILLISNDGVVIRLNVDNISKMGRNTKGVTLMRTDDNKSIVSIAQIPQHEDEDNDE</sequence>
<dbReference type="Gene3D" id="3.90.199.10">
    <property type="entry name" value="Topoisomerase II, domain 5"/>
    <property type="match status" value="1"/>
</dbReference>
<reference evidence="12 14" key="1">
    <citation type="submission" date="2016-10" db="EMBL/GenBank/DDBJ databases">
        <title>Complete Genome Sequence of Acetogen Clostridium formicoaceticum ATCC 27076.</title>
        <authorList>
            <person name="Bao T."/>
            <person name="Cheng C."/>
            <person name="Zhao J."/>
            <person name="Yang S.-T."/>
            <person name="Wang J."/>
            <person name="Wang M."/>
        </authorList>
    </citation>
    <scope>NUCLEOTIDE SEQUENCE [LARGE SCALE GENOMIC DNA]</scope>
    <source>
        <strain evidence="12 14">ATCC 27076</strain>
    </source>
</reference>
<dbReference type="SUPFAM" id="SSF56719">
    <property type="entry name" value="Type II DNA topoisomerase"/>
    <property type="match status" value="1"/>
</dbReference>
<evidence type="ECO:0000256" key="3">
    <source>
        <dbReference type="ARBA" id="ARBA00022490"/>
    </source>
</evidence>
<dbReference type="RefSeq" id="WP_070965147.1">
    <property type="nucleotide sequence ID" value="NZ_CP017603.1"/>
</dbReference>
<reference evidence="13 15" key="2">
    <citation type="submission" date="2017-03" db="EMBL/GenBank/DDBJ databases">
        <title>Complete sequence of Clostridium formicaceticum DSM 92.</title>
        <authorList>
            <person name="Poehlein A."/>
            <person name="Karl M."/>
            <person name="Bengelsdorf F.R."/>
            <person name="Duerre P."/>
            <person name="Daniel R."/>
        </authorList>
    </citation>
    <scope>NUCLEOTIDE SEQUENCE [LARGE SCALE GENOMIC DNA]</scope>
    <source>
        <strain evidence="13 15">DSM 92</strain>
    </source>
</reference>
<evidence type="ECO:0000256" key="2">
    <source>
        <dbReference type="ARBA" id="ARBA00008263"/>
    </source>
</evidence>
<evidence type="ECO:0000256" key="1">
    <source>
        <dbReference type="ARBA" id="ARBA00000185"/>
    </source>
</evidence>
<dbReference type="SUPFAM" id="SSF101904">
    <property type="entry name" value="GyrA/ParC C-terminal domain-like"/>
    <property type="match status" value="1"/>
</dbReference>
<dbReference type="GO" id="GO:0009330">
    <property type="term" value="C:DNA topoisomerase type II (double strand cut, ATP-hydrolyzing) complex"/>
    <property type="evidence" value="ECO:0007669"/>
    <property type="project" value="TreeGrafter"/>
</dbReference>
<name>A0AAC9RK38_9CLOT</name>
<evidence type="ECO:0000313" key="13">
    <source>
        <dbReference type="EMBL" id="ARE85700.1"/>
    </source>
</evidence>
<evidence type="ECO:0000256" key="4">
    <source>
        <dbReference type="ARBA" id="ARBA00022741"/>
    </source>
</evidence>
<dbReference type="KEGG" id="cfm:BJL90_05590"/>
<keyword evidence="4 9" id="KW-0547">Nucleotide-binding</keyword>
<evidence type="ECO:0000313" key="15">
    <source>
        <dbReference type="Proteomes" id="UP000192478"/>
    </source>
</evidence>
<dbReference type="NCBIfam" id="NF004044">
    <property type="entry name" value="PRK05561.1"/>
    <property type="match status" value="1"/>
</dbReference>
<comment type="catalytic activity">
    <reaction evidence="1 9 10">
        <text>ATP-dependent breakage, passage and rejoining of double-stranded DNA.</text>
        <dbReference type="EC" id="5.6.2.2"/>
    </reaction>
</comment>
<comment type="miscellaneous">
    <text evidence="9">Few gyrases are as efficient as E.coli at forming negative supercoils. Not all organisms have 2 type II topoisomerases; in organisms with a single type II topoisomerase this enzyme also has to decatenate newly replicated chromosomes.</text>
</comment>
<dbReference type="Gene3D" id="1.10.268.10">
    <property type="entry name" value="Topoisomerase, domain 3"/>
    <property type="match status" value="1"/>
</dbReference>
<evidence type="ECO:0000256" key="8">
    <source>
        <dbReference type="ARBA" id="ARBA00023235"/>
    </source>
</evidence>
<dbReference type="GO" id="GO:0006265">
    <property type="term" value="P:DNA topological change"/>
    <property type="evidence" value="ECO:0007669"/>
    <property type="project" value="UniProtKB-UniRule"/>
</dbReference>
<dbReference type="PANTHER" id="PTHR43493">
    <property type="entry name" value="DNA GYRASE/TOPOISOMERASE SUBUNIT A"/>
    <property type="match status" value="1"/>
</dbReference>
<dbReference type="InterPro" id="IPR013760">
    <property type="entry name" value="Topo_IIA-like_dom_sf"/>
</dbReference>
<evidence type="ECO:0000256" key="5">
    <source>
        <dbReference type="ARBA" id="ARBA00022840"/>
    </source>
</evidence>
<dbReference type="FunFam" id="2.120.10.90:FF:000004">
    <property type="entry name" value="DNA gyrase subunit A"/>
    <property type="match status" value="1"/>
</dbReference>
<keyword evidence="7 9" id="KW-0238">DNA-binding</keyword>
<dbReference type="GO" id="GO:0003677">
    <property type="term" value="F:DNA binding"/>
    <property type="evidence" value="ECO:0007669"/>
    <property type="project" value="UniProtKB-UniRule"/>
</dbReference>
<feature type="domain" description="Topo IIA-type catalytic" evidence="11">
    <location>
        <begin position="34"/>
        <end position="498"/>
    </location>
</feature>
<dbReference type="InterPro" id="IPR013758">
    <property type="entry name" value="Topo_IIA_A/C_ab"/>
</dbReference>
<dbReference type="HAMAP" id="MF_01897">
    <property type="entry name" value="GyrA"/>
    <property type="match status" value="1"/>
</dbReference>
<keyword evidence="8 9" id="KW-0413">Isomerase</keyword>
<dbReference type="Proteomes" id="UP000192478">
    <property type="component" value="Chromosome"/>
</dbReference>
<dbReference type="Gene3D" id="2.120.10.90">
    <property type="entry name" value="DNA gyrase/topoisomerase IV, subunit A, C-terminal"/>
    <property type="match status" value="1"/>
</dbReference>
<dbReference type="FunFam" id="3.30.1360.40:FF:000002">
    <property type="entry name" value="DNA gyrase subunit A"/>
    <property type="match status" value="1"/>
</dbReference>
<dbReference type="Pfam" id="PF00521">
    <property type="entry name" value="DNA_topoisoIV"/>
    <property type="match status" value="1"/>
</dbReference>
<dbReference type="InterPro" id="IPR050220">
    <property type="entry name" value="Type_II_DNA_Topoisomerases"/>
</dbReference>
<feature type="short sequence motif" description="GyrA-box" evidence="9">
    <location>
        <begin position="525"/>
        <end position="531"/>
    </location>
</feature>
<evidence type="ECO:0000313" key="12">
    <source>
        <dbReference type="EMBL" id="AOY75422.1"/>
    </source>
</evidence>
<proteinExistence type="inferred from homology"/>
<dbReference type="GO" id="GO:0005737">
    <property type="term" value="C:cytoplasm"/>
    <property type="evidence" value="ECO:0007669"/>
    <property type="project" value="UniProtKB-SubCell"/>
</dbReference>
<dbReference type="InterPro" id="IPR002205">
    <property type="entry name" value="Topo_IIA_dom_A"/>
</dbReference>
<dbReference type="NCBIfam" id="TIGR01063">
    <property type="entry name" value="gyrA"/>
    <property type="match status" value="1"/>
</dbReference>
<dbReference type="AlphaFoldDB" id="A0AAC9RK38"/>
<organism evidence="13 15">
    <name type="scientific">Clostridium formicaceticum</name>
    <dbReference type="NCBI Taxonomy" id="1497"/>
    <lineage>
        <taxon>Bacteria</taxon>
        <taxon>Bacillati</taxon>
        <taxon>Bacillota</taxon>
        <taxon>Clostridia</taxon>
        <taxon>Eubacteriales</taxon>
        <taxon>Clostridiaceae</taxon>
        <taxon>Clostridium</taxon>
    </lineage>
</organism>
<keyword evidence="5 9" id="KW-0067">ATP-binding</keyword>
<dbReference type="CDD" id="cd00187">
    <property type="entry name" value="TOP4c"/>
    <property type="match status" value="1"/>
</dbReference>
<dbReference type="NCBIfam" id="NF004043">
    <property type="entry name" value="PRK05560.1"/>
    <property type="match status" value="1"/>
</dbReference>
<dbReference type="Proteomes" id="UP000177894">
    <property type="component" value="Chromosome"/>
</dbReference>
<keyword evidence="3 9" id="KW-0963">Cytoplasm</keyword>
<dbReference type="InterPro" id="IPR035516">
    <property type="entry name" value="Gyrase/topoIV_suA_C"/>
</dbReference>
<dbReference type="InterPro" id="IPR006691">
    <property type="entry name" value="GyrA/parC_rep"/>
</dbReference>
<dbReference type="PROSITE" id="PS52040">
    <property type="entry name" value="TOPO_IIA"/>
    <property type="match status" value="1"/>
</dbReference>
<protein>
    <recommendedName>
        <fullName evidence="9">DNA gyrase subunit A</fullName>
        <ecNumber evidence="9">5.6.2.2</ecNumber>
    </recommendedName>
</protein>
<dbReference type="InterPro" id="IPR005743">
    <property type="entry name" value="GyrA"/>
</dbReference>
<evidence type="ECO:0000256" key="6">
    <source>
        <dbReference type="ARBA" id="ARBA00023029"/>
    </source>
</evidence>
<dbReference type="EC" id="5.6.2.2" evidence="9"/>
<dbReference type="Gene3D" id="3.30.1360.40">
    <property type="match status" value="1"/>
</dbReference>
<keyword evidence="6 9" id="KW-0799">Topoisomerase</keyword>
<dbReference type="InterPro" id="IPR013757">
    <property type="entry name" value="Topo_IIA_A_a_sf"/>
</dbReference>
<dbReference type="GO" id="GO:0005524">
    <property type="term" value="F:ATP binding"/>
    <property type="evidence" value="ECO:0007669"/>
    <property type="project" value="UniProtKB-UniRule"/>
</dbReference>
<comment type="function">
    <text evidence="9">A type II topoisomerase that negatively supercoils closed circular double-stranded (ds) DNA in an ATP-dependent manner to modulate DNA topology and maintain chromosomes in an underwound state. Negative supercoiling favors strand separation, and DNA replication, transcription, recombination and repair, all of which involve strand separation. Also able to catalyze the interconversion of other topological isomers of dsDNA rings, including catenanes and knotted rings. Type II topoisomerases break and join 2 DNA strands simultaneously in an ATP-dependent manner.</text>
</comment>